<accession>A0AAW2G7U2</accession>
<evidence type="ECO:0000256" key="1">
    <source>
        <dbReference type="SAM" id="MobiDB-lite"/>
    </source>
</evidence>
<dbReference type="AlphaFoldDB" id="A0AAW2G7U2"/>
<reference evidence="2 3" key="1">
    <citation type="submission" date="2023-03" db="EMBL/GenBank/DDBJ databases">
        <title>High recombination rates correlate with genetic variation in Cardiocondyla obscurior ants.</title>
        <authorList>
            <person name="Errbii M."/>
        </authorList>
    </citation>
    <scope>NUCLEOTIDE SEQUENCE [LARGE SCALE GENOMIC DNA]</scope>
    <source>
        <strain evidence="2">Alpha-2009</strain>
        <tissue evidence="2">Whole body</tissue>
    </source>
</reference>
<gene>
    <name evidence="2" type="ORF">PUN28_005663</name>
</gene>
<dbReference type="EMBL" id="JADYXP020000005">
    <property type="protein sequence ID" value="KAL0123281.1"/>
    <property type="molecule type" value="Genomic_DNA"/>
</dbReference>
<name>A0AAW2G7U2_9HYME</name>
<evidence type="ECO:0000313" key="2">
    <source>
        <dbReference type="EMBL" id="KAL0123281.1"/>
    </source>
</evidence>
<evidence type="ECO:0000313" key="3">
    <source>
        <dbReference type="Proteomes" id="UP001430953"/>
    </source>
</evidence>
<sequence>MHNGRYAARNFYGSSRVTNDAARLAIKEKKREREKELGEKKRKRRKTEAGRCTPPC</sequence>
<proteinExistence type="predicted"/>
<organism evidence="2 3">
    <name type="scientific">Cardiocondyla obscurior</name>
    <dbReference type="NCBI Taxonomy" id="286306"/>
    <lineage>
        <taxon>Eukaryota</taxon>
        <taxon>Metazoa</taxon>
        <taxon>Ecdysozoa</taxon>
        <taxon>Arthropoda</taxon>
        <taxon>Hexapoda</taxon>
        <taxon>Insecta</taxon>
        <taxon>Pterygota</taxon>
        <taxon>Neoptera</taxon>
        <taxon>Endopterygota</taxon>
        <taxon>Hymenoptera</taxon>
        <taxon>Apocrita</taxon>
        <taxon>Aculeata</taxon>
        <taxon>Formicoidea</taxon>
        <taxon>Formicidae</taxon>
        <taxon>Myrmicinae</taxon>
        <taxon>Cardiocondyla</taxon>
    </lineage>
</organism>
<feature type="region of interest" description="Disordered" evidence="1">
    <location>
        <begin position="26"/>
        <end position="56"/>
    </location>
</feature>
<keyword evidence="3" id="KW-1185">Reference proteome</keyword>
<dbReference type="Proteomes" id="UP001430953">
    <property type="component" value="Unassembled WGS sequence"/>
</dbReference>
<protein>
    <submittedName>
        <fullName evidence="2">Uncharacterized protein</fullName>
    </submittedName>
</protein>
<comment type="caution">
    <text evidence="2">The sequence shown here is derived from an EMBL/GenBank/DDBJ whole genome shotgun (WGS) entry which is preliminary data.</text>
</comment>
<feature type="compositionally biased region" description="Basic and acidic residues" evidence="1">
    <location>
        <begin position="26"/>
        <end position="39"/>
    </location>
</feature>